<evidence type="ECO:0000256" key="4">
    <source>
        <dbReference type="HAMAP-Rule" id="MF_01970"/>
    </source>
</evidence>
<reference evidence="7 8" key="1">
    <citation type="submission" date="2020-01" db="EMBL/GenBank/DDBJ databases">
        <title>Spongiivirga citrea KCTC 32990T.</title>
        <authorList>
            <person name="Wang G."/>
        </authorList>
    </citation>
    <scope>NUCLEOTIDE SEQUENCE [LARGE SCALE GENOMIC DNA]</scope>
    <source>
        <strain evidence="7 8">KCTC 32990</strain>
    </source>
</reference>
<gene>
    <name evidence="4 7" type="primary">kynU</name>
    <name evidence="7" type="ORF">GWK10_03425</name>
</gene>
<dbReference type="Pfam" id="PF22580">
    <property type="entry name" value="KYNU_C"/>
    <property type="match status" value="1"/>
</dbReference>
<evidence type="ECO:0000256" key="6">
    <source>
        <dbReference type="PIRNR" id="PIRNR038800"/>
    </source>
</evidence>
<dbReference type="AlphaFoldDB" id="A0A6M0CJV0"/>
<dbReference type="GO" id="GO:0030170">
    <property type="term" value="F:pyridoxal phosphate binding"/>
    <property type="evidence" value="ECO:0007669"/>
    <property type="project" value="UniProtKB-UniRule"/>
</dbReference>
<evidence type="ECO:0000256" key="2">
    <source>
        <dbReference type="ARBA" id="ARBA00022801"/>
    </source>
</evidence>
<evidence type="ECO:0000256" key="1">
    <source>
        <dbReference type="ARBA" id="ARBA00022642"/>
    </source>
</evidence>
<dbReference type="Gene3D" id="3.40.640.10">
    <property type="entry name" value="Type I PLP-dependent aspartate aminotransferase-like (Major domain)"/>
    <property type="match status" value="1"/>
</dbReference>
<dbReference type="GO" id="GO:0097053">
    <property type="term" value="P:L-kynurenine catabolic process"/>
    <property type="evidence" value="ECO:0007669"/>
    <property type="project" value="UniProtKB-UniRule"/>
</dbReference>
<comment type="similarity">
    <text evidence="4 6">Belongs to the kynureninase family.</text>
</comment>
<feature type="binding site" evidence="4">
    <location>
        <position position="108"/>
    </location>
    <ligand>
        <name>pyridoxal 5'-phosphate</name>
        <dbReference type="ChEBI" id="CHEBI:597326"/>
    </ligand>
</feature>
<feature type="binding site" evidence="4">
    <location>
        <position position="304"/>
    </location>
    <ligand>
        <name>pyridoxal 5'-phosphate</name>
        <dbReference type="ChEBI" id="CHEBI:597326"/>
    </ligand>
</feature>
<comment type="catalytic activity">
    <reaction evidence="4 6">
        <text>L-kynurenine + H2O = anthranilate + L-alanine + H(+)</text>
        <dbReference type="Rhea" id="RHEA:16813"/>
        <dbReference type="ChEBI" id="CHEBI:15377"/>
        <dbReference type="ChEBI" id="CHEBI:15378"/>
        <dbReference type="ChEBI" id="CHEBI:16567"/>
        <dbReference type="ChEBI" id="CHEBI:57959"/>
        <dbReference type="ChEBI" id="CHEBI:57972"/>
        <dbReference type="EC" id="3.7.1.3"/>
    </reaction>
</comment>
<sequence length="422" mass="47577">MSEHTKAIEFAKELDLADPLNSYRDRFHIPKDSSGNELIYFCGNSLGLQPKTTKSYIDQELHDWANLGVEGHFEATNPWMPYHEYLTEAMAKIVGAKKNEVVVMNTLTTNLHLMMVSFYRPTPTRYKILIEGDAFPSDDYAVSSQLINNNIDPNEGLIKWTAREGEDLPRLEDLEAILKDQGHEIALIMIGAVNYYTGQFFNLKKITELGHQFGCKVGFDCAHGAGNVPLDLHDSGADFAVWCSYKYLNSGPGSLAGCFVHERHANDKTLKRFAGWWGHNKNTRFNMRHGFDPIPGAEGWQLSNPPILSMAAIKASLDIFNEAGIHNITKKSKKLSGYLQSLITNMHNDRISIITPKDEIRRGCQVSIKVSKADKSLHDKLTEAGVITDWREPDVIRAAPVALYNTFEEVFEMVERLKFVLN</sequence>
<dbReference type="UniPathway" id="UPA00334">
    <property type="reaction ID" value="UER00455"/>
</dbReference>
<dbReference type="InterPro" id="IPR015421">
    <property type="entry name" value="PyrdxlP-dep_Trfase_major"/>
</dbReference>
<feature type="binding site" evidence="4">
    <location>
        <position position="220"/>
    </location>
    <ligand>
        <name>pyridoxal 5'-phosphate</name>
        <dbReference type="ChEBI" id="CHEBI:597326"/>
    </ligand>
</feature>
<dbReference type="GO" id="GO:0030429">
    <property type="term" value="F:kynureninase activity"/>
    <property type="evidence" value="ECO:0007669"/>
    <property type="project" value="UniProtKB-UniRule"/>
</dbReference>
<feature type="binding site" evidence="4">
    <location>
        <position position="245"/>
    </location>
    <ligand>
        <name>pyridoxal 5'-phosphate</name>
        <dbReference type="ChEBI" id="CHEBI:597326"/>
    </ligand>
</feature>
<dbReference type="GO" id="GO:0005737">
    <property type="term" value="C:cytoplasm"/>
    <property type="evidence" value="ECO:0007669"/>
    <property type="project" value="UniProtKB-UniRule"/>
</dbReference>
<dbReference type="GO" id="GO:0009435">
    <property type="term" value="P:NAD+ biosynthetic process"/>
    <property type="evidence" value="ECO:0007669"/>
    <property type="project" value="UniProtKB-UniRule"/>
</dbReference>
<comment type="subunit">
    <text evidence="4 6">Homodimer.</text>
</comment>
<dbReference type="InterPro" id="IPR010111">
    <property type="entry name" value="Kynureninase"/>
</dbReference>
<feature type="binding site" evidence="4">
    <location>
        <begin position="135"/>
        <end position="138"/>
    </location>
    <ligand>
        <name>pyridoxal 5'-phosphate</name>
        <dbReference type="ChEBI" id="CHEBI:597326"/>
    </ligand>
</feature>
<comment type="cofactor">
    <cofactor evidence="4 6">
        <name>pyridoxal 5'-phosphate</name>
        <dbReference type="ChEBI" id="CHEBI:597326"/>
    </cofactor>
</comment>
<evidence type="ECO:0000313" key="8">
    <source>
        <dbReference type="Proteomes" id="UP000474296"/>
    </source>
</evidence>
<comment type="function">
    <text evidence="4 6">Catalyzes the cleavage of L-kynurenine (L-Kyn) and L-3-hydroxykynurenine (L-3OHKyn) into anthranilic acid (AA) and 3-hydroxyanthranilic acid (3-OHAA), respectively.</text>
</comment>
<accession>A0A6M0CJV0</accession>
<dbReference type="EC" id="3.7.1.3" evidence="4 5"/>
<keyword evidence="3 4" id="KW-0663">Pyridoxal phosphate</keyword>
<comment type="caution">
    <text evidence="4">Lacks conserved residue(s) required for the propagation of feature annotation.</text>
</comment>
<dbReference type="GO" id="GO:0019805">
    <property type="term" value="P:quinolinate biosynthetic process"/>
    <property type="evidence" value="ECO:0007669"/>
    <property type="project" value="UniProtKB-UniRule"/>
</dbReference>
<feature type="binding site" evidence="4">
    <location>
        <position position="276"/>
    </location>
    <ligand>
        <name>pyridoxal 5'-phosphate</name>
        <dbReference type="ChEBI" id="CHEBI:597326"/>
    </ligand>
</feature>
<dbReference type="InterPro" id="IPR015424">
    <property type="entry name" value="PyrdxlP-dep_Trfase"/>
</dbReference>
<comment type="pathway">
    <text evidence="4 6">Cofactor biosynthesis; NAD(+) biosynthesis; quinolinate from L-kynurenine: step 2/3.</text>
</comment>
<protein>
    <recommendedName>
        <fullName evidence="4 5">Kynureninase</fullName>
        <ecNumber evidence="4 5">3.7.1.3</ecNumber>
    </recommendedName>
    <alternativeName>
        <fullName evidence="4">L-kynurenine hydrolase</fullName>
    </alternativeName>
</protein>
<dbReference type="SUPFAM" id="SSF53383">
    <property type="entry name" value="PLP-dependent transferases"/>
    <property type="match status" value="1"/>
</dbReference>
<dbReference type="Proteomes" id="UP000474296">
    <property type="component" value="Unassembled WGS sequence"/>
</dbReference>
<dbReference type="InterPro" id="IPR015422">
    <property type="entry name" value="PyrdxlP-dep_Trfase_small"/>
</dbReference>
<dbReference type="GO" id="GO:0043420">
    <property type="term" value="P:anthranilate metabolic process"/>
    <property type="evidence" value="ECO:0007669"/>
    <property type="project" value="TreeGrafter"/>
</dbReference>
<feature type="modified residue" description="N6-(pyridoxal phosphate)lysine" evidence="4">
    <location>
        <position position="246"/>
    </location>
</feature>
<proteinExistence type="inferred from homology"/>
<organism evidence="7 8">
    <name type="scientific">Spongiivirga citrea</name>
    <dbReference type="NCBI Taxonomy" id="1481457"/>
    <lineage>
        <taxon>Bacteria</taxon>
        <taxon>Pseudomonadati</taxon>
        <taxon>Bacteroidota</taxon>
        <taxon>Flavobacteriia</taxon>
        <taxon>Flavobacteriales</taxon>
        <taxon>Flavobacteriaceae</taxon>
        <taxon>Spongiivirga</taxon>
    </lineage>
</organism>
<dbReference type="PANTHER" id="PTHR14084:SF0">
    <property type="entry name" value="KYNURENINASE"/>
    <property type="match status" value="1"/>
</dbReference>
<feature type="binding site" evidence="4">
    <location>
        <position position="223"/>
    </location>
    <ligand>
        <name>pyridoxal 5'-phosphate</name>
        <dbReference type="ChEBI" id="CHEBI:597326"/>
    </ligand>
</feature>
<dbReference type="EMBL" id="JAABOQ010000001">
    <property type="protein sequence ID" value="NER16244.1"/>
    <property type="molecule type" value="Genomic_DNA"/>
</dbReference>
<comment type="pathway">
    <text evidence="4 6">Amino-acid degradation; L-kynurenine degradation; L-alanine and anthranilate from L-kynurenine: step 1/1.</text>
</comment>
<dbReference type="FunFam" id="3.40.640.10:FF:000031">
    <property type="entry name" value="Kynureninase"/>
    <property type="match status" value="1"/>
</dbReference>
<dbReference type="PIRSF" id="PIRSF038800">
    <property type="entry name" value="KYNU"/>
    <property type="match status" value="1"/>
</dbReference>
<name>A0A6M0CJV0_9FLAO</name>
<feature type="binding site" evidence="4">
    <location>
        <position position="107"/>
    </location>
    <ligand>
        <name>pyridoxal 5'-phosphate</name>
        <dbReference type="ChEBI" id="CHEBI:597326"/>
    </ligand>
</feature>
<evidence type="ECO:0000256" key="3">
    <source>
        <dbReference type="ARBA" id="ARBA00022898"/>
    </source>
</evidence>
<keyword evidence="8" id="KW-1185">Reference proteome</keyword>
<dbReference type="Gene3D" id="3.90.1150.10">
    <property type="entry name" value="Aspartate Aminotransferase, domain 1"/>
    <property type="match status" value="1"/>
</dbReference>
<evidence type="ECO:0000256" key="5">
    <source>
        <dbReference type="NCBIfam" id="TIGR01814"/>
    </source>
</evidence>
<dbReference type="PANTHER" id="PTHR14084">
    <property type="entry name" value="KYNURENINASE"/>
    <property type="match status" value="1"/>
</dbReference>
<comment type="catalytic activity">
    <reaction evidence="6">
        <text>3-hydroxy-L-kynurenine + H2O = 3-hydroxyanthranilate + L-alanine + H(+)</text>
        <dbReference type="Rhea" id="RHEA:25143"/>
        <dbReference type="ChEBI" id="CHEBI:15377"/>
        <dbReference type="ChEBI" id="CHEBI:15378"/>
        <dbReference type="ChEBI" id="CHEBI:36559"/>
        <dbReference type="ChEBI" id="CHEBI:57972"/>
        <dbReference type="ChEBI" id="CHEBI:58125"/>
        <dbReference type="EC" id="3.7.1.3"/>
    </reaction>
</comment>
<dbReference type="GO" id="GO:0019441">
    <property type="term" value="P:L-tryptophan catabolic process to kynurenine"/>
    <property type="evidence" value="ECO:0007669"/>
    <property type="project" value="TreeGrafter"/>
</dbReference>
<dbReference type="HAMAP" id="MF_01970">
    <property type="entry name" value="Kynureninase"/>
    <property type="match status" value="1"/>
</dbReference>
<dbReference type="RefSeq" id="WP_164029490.1">
    <property type="nucleotide sequence ID" value="NZ_JAABOQ010000001.1"/>
</dbReference>
<keyword evidence="1 4" id="KW-0662">Pyridine nucleotide biosynthesis</keyword>
<keyword evidence="2 4" id="KW-0378">Hydrolase</keyword>
<dbReference type="UniPathway" id="UPA00253">
    <property type="reaction ID" value="UER00329"/>
</dbReference>
<evidence type="ECO:0000313" key="7">
    <source>
        <dbReference type="EMBL" id="NER16244.1"/>
    </source>
</evidence>
<comment type="caution">
    <text evidence="7">The sequence shown here is derived from an EMBL/GenBank/DDBJ whole genome shotgun (WGS) entry which is preliminary data.</text>
</comment>
<dbReference type="NCBIfam" id="TIGR01814">
    <property type="entry name" value="kynureninase"/>
    <property type="match status" value="1"/>
</dbReference>